<comment type="caution">
    <text evidence="6">The sequence shown here is derived from an EMBL/GenBank/DDBJ whole genome shotgun (WGS) entry which is preliminary data.</text>
</comment>
<evidence type="ECO:0000313" key="6">
    <source>
        <dbReference type="EMBL" id="MFD2200740.1"/>
    </source>
</evidence>
<evidence type="ECO:0000256" key="4">
    <source>
        <dbReference type="ARBA" id="ARBA00022898"/>
    </source>
</evidence>
<organism evidence="6 7">
    <name type="scientific">Shivajiella indica</name>
    <dbReference type="NCBI Taxonomy" id="872115"/>
    <lineage>
        <taxon>Bacteria</taxon>
        <taxon>Pseudomonadati</taxon>
        <taxon>Bacteroidota</taxon>
        <taxon>Cytophagia</taxon>
        <taxon>Cytophagales</taxon>
        <taxon>Cyclobacteriaceae</taxon>
        <taxon>Shivajiella</taxon>
    </lineage>
</organism>
<dbReference type="InterPro" id="IPR015421">
    <property type="entry name" value="PyrdxlP-dep_Trfase_major"/>
</dbReference>
<keyword evidence="7" id="KW-1185">Reference proteome</keyword>
<dbReference type="CDD" id="cd00609">
    <property type="entry name" value="AAT_like"/>
    <property type="match status" value="1"/>
</dbReference>
<dbReference type="NCBIfam" id="NF006569">
    <property type="entry name" value="PRK09082.1"/>
    <property type="match status" value="1"/>
</dbReference>
<dbReference type="EMBL" id="JBHUIV010000010">
    <property type="protein sequence ID" value="MFD2200740.1"/>
    <property type="molecule type" value="Genomic_DNA"/>
</dbReference>
<dbReference type="InterPro" id="IPR004839">
    <property type="entry name" value="Aminotransferase_I/II_large"/>
</dbReference>
<evidence type="ECO:0000256" key="2">
    <source>
        <dbReference type="ARBA" id="ARBA00022576"/>
    </source>
</evidence>
<evidence type="ECO:0000313" key="7">
    <source>
        <dbReference type="Proteomes" id="UP001597414"/>
    </source>
</evidence>
<evidence type="ECO:0000256" key="1">
    <source>
        <dbReference type="ARBA" id="ARBA00001933"/>
    </source>
</evidence>
<dbReference type="InterPro" id="IPR051326">
    <property type="entry name" value="Kynurenine-oxoglutarate_AT"/>
</dbReference>
<comment type="cofactor">
    <cofactor evidence="1">
        <name>pyridoxal 5'-phosphate</name>
        <dbReference type="ChEBI" id="CHEBI:597326"/>
    </cofactor>
</comment>
<reference evidence="7" key="1">
    <citation type="journal article" date="2019" name="Int. J. Syst. Evol. Microbiol.">
        <title>The Global Catalogue of Microorganisms (GCM) 10K type strain sequencing project: providing services to taxonomists for standard genome sequencing and annotation.</title>
        <authorList>
            <consortium name="The Broad Institute Genomics Platform"/>
            <consortium name="The Broad Institute Genome Sequencing Center for Infectious Disease"/>
            <person name="Wu L."/>
            <person name="Ma J."/>
        </authorList>
    </citation>
    <scope>NUCLEOTIDE SEQUENCE [LARGE SCALE GENOMIC DNA]</scope>
    <source>
        <strain evidence="7">KCTC 19812</strain>
    </source>
</reference>
<feature type="domain" description="Aminotransferase class I/classII large" evidence="5">
    <location>
        <begin position="26"/>
        <end position="374"/>
    </location>
</feature>
<name>A0ABW5B7B7_9BACT</name>
<dbReference type="RefSeq" id="WP_380800593.1">
    <property type="nucleotide sequence ID" value="NZ_JBHUIV010000010.1"/>
</dbReference>
<dbReference type="Gene3D" id="3.40.640.10">
    <property type="entry name" value="Type I PLP-dependent aspartate aminotransferase-like (Major domain)"/>
    <property type="match status" value="1"/>
</dbReference>
<gene>
    <name evidence="6" type="ORF">ACFSKV_04130</name>
</gene>
<evidence type="ECO:0000256" key="3">
    <source>
        <dbReference type="ARBA" id="ARBA00022679"/>
    </source>
</evidence>
<dbReference type="Pfam" id="PF00155">
    <property type="entry name" value="Aminotran_1_2"/>
    <property type="match status" value="1"/>
</dbReference>
<dbReference type="InterPro" id="IPR015422">
    <property type="entry name" value="PyrdxlP-dep_Trfase_small"/>
</dbReference>
<evidence type="ECO:0000259" key="5">
    <source>
        <dbReference type="Pfam" id="PF00155"/>
    </source>
</evidence>
<dbReference type="PANTHER" id="PTHR43807">
    <property type="entry name" value="FI04487P"/>
    <property type="match status" value="1"/>
</dbReference>
<sequence>MIASKLPHVGTTIFTIMSKMASDYNAINLSQGYPGFDCYPYLRDLVSEYMRRGFNQYAPMSGVPILKARIAEKTKQVYGVQFEAESEVTVVSGATEALFSAVTAVVRKGDEVILLEPAYDSYAPAVELNGGIPVYVPLKLPDFSVDWEKVKVAITEKTRLIMINSPHNPCGYVWTQNDLEILAELIKDKEIFIISDEVYEHITFDGRKHLPLFSHELLKSRTFACGSFGKTFHITGWKIGYCLAPKELTTEFRKIHQFVTFSTSTPMQYALADFLEDPSRYMYLNEFYERKRDLFCEGLKETAFSFTPAQGSFFQLVSYSHLTNESDFDLAIRITKENGVASIPVSVFYHNKLDHKLLRFCFAKDDEVLEKGLELLAKVKF</sequence>
<keyword evidence="4" id="KW-0663">Pyridoxal phosphate</keyword>
<dbReference type="GO" id="GO:0008483">
    <property type="term" value="F:transaminase activity"/>
    <property type="evidence" value="ECO:0007669"/>
    <property type="project" value="UniProtKB-KW"/>
</dbReference>
<dbReference type="InterPro" id="IPR015424">
    <property type="entry name" value="PyrdxlP-dep_Trfase"/>
</dbReference>
<dbReference type="SUPFAM" id="SSF53383">
    <property type="entry name" value="PLP-dependent transferases"/>
    <property type="match status" value="1"/>
</dbReference>
<protein>
    <submittedName>
        <fullName evidence="6">Methionine aminotransferase</fullName>
    </submittedName>
</protein>
<keyword evidence="3" id="KW-0808">Transferase</keyword>
<dbReference type="Proteomes" id="UP001597414">
    <property type="component" value="Unassembled WGS sequence"/>
</dbReference>
<accession>A0ABW5B7B7</accession>
<keyword evidence="2 6" id="KW-0032">Aminotransferase</keyword>
<proteinExistence type="predicted"/>
<dbReference type="Gene3D" id="3.90.1150.10">
    <property type="entry name" value="Aspartate Aminotransferase, domain 1"/>
    <property type="match status" value="1"/>
</dbReference>
<dbReference type="PANTHER" id="PTHR43807:SF20">
    <property type="entry name" value="FI04487P"/>
    <property type="match status" value="1"/>
</dbReference>